<comment type="caution">
    <text evidence="3">The sequence shown here is derived from an EMBL/GenBank/DDBJ whole genome shotgun (WGS) entry which is preliminary data.</text>
</comment>
<gene>
    <name evidence="3" type="ORF">J2125_001450</name>
</gene>
<protein>
    <submittedName>
        <fullName evidence="3">Uncharacterized protein</fullName>
    </submittedName>
</protein>
<dbReference type="EMBL" id="JAGGMQ010000001">
    <property type="protein sequence ID" value="MBP2168258.1"/>
    <property type="molecule type" value="Genomic_DNA"/>
</dbReference>
<accession>A0ABS4P6I5</accession>
<reference evidence="3 4" key="1">
    <citation type="submission" date="2021-03" db="EMBL/GenBank/DDBJ databases">
        <authorList>
            <person name="D'Agostino P."/>
            <person name="Huntemann M."/>
            <person name="Clum A."/>
            <person name="Spunde A."/>
            <person name="Palaniappan K."/>
            <person name="Ritter S."/>
            <person name="Mikhailova N."/>
            <person name="Chen I.-M."/>
            <person name="Stamatis D."/>
            <person name="Reddy T."/>
            <person name="O'Malley R."/>
            <person name="Daum C."/>
            <person name="Shapiro N."/>
            <person name="Ivanova N."/>
            <person name="Kyrpides N."/>
            <person name="Woyke T."/>
        </authorList>
    </citation>
    <scope>NUCLEOTIDE SEQUENCE [LARGE SCALE GENOMIC DNA]</scope>
    <source>
        <strain evidence="3 4">WS4403</strain>
    </source>
</reference>
<evidence type="ECO:0000256" key="2">
    <source>
        <dbReference type="SAM" id="Phobius"/>
    </source>
</evidence>
<feature type="transmembrane region" description="Helical" evidence="2">
    <location>
        <begin position="45"/>
        <end position="67"/>
    </location>
</feature>
<reference evidence="4" key="2">
    <citation type="submission" date="2023-07" db="EMBL/GenBank/DDBJ databases">
        <title>Genome mining of underrepresented organisms for secondary metabolites.</title>
        <authorList>
            <person name="D'Agostino P.M."/>
        </authorList>
    </citation>
    <scope>NUCLEOTIDE SEQUENCE [LARGE SCALE GENOMIC DNA]</scope>
    <source>
        <strain evidence="4">WS4403</strain>
    </source>
</reference>
<keyword evidence="4" id="KW-1185">Reference proteome</keyword>
<keyword evidence="2" id="KW-1133">Transmembrane helix</keyword>
<evidence type="ECO:0000256" key="1">
    <source>
        <dbReference type="SAM" id="MobiDB-lite"/>
    </source>
</evidence>
<sequence>MFTVAFFFSYYQQLIEDAIESINQIAMQLSENSAPGQLMLTNVLVVLKFLVTLLPIPAAMMVASLILRRSDSQPAEPEDGPDGDAAAKDRQHVQE</sequence>
<dbReference type="RefSeq" id="WP_157819443.1">
    <property type="nucleotide sequence ID" value="NZ_JAGGMQ010000001.1"/>
</dbReference>
<proteinExistence type="predicted"/>
<keyword evidence="2" id="KW-0472">Membrane</keyword>
<keyword evidence="2" id="KW-0812">Transmembrane</keyword>
<feature type="compositionally biased region" description="Basic and acidic residues" evidence="1">
    <location>
        <begin position="85"/>
        <end position="95"/>
    </location>
</feature>
<evidence type="ECO:0000313" key="4">
    <source>
        <dbReference type="Proteomes" id="UP001195624"/>
    </source>
</evidence>
<name>A0ABS4P6I5_9GAMM</name>
<organism evidence="3 4">
    <name type="scientific">Winslowiella toletana</name>
    <dbReference type="NCBI Taxonomy" id="92490"/>
    <lineage>
        <taxon>Bacteria</taxon>
        <taxon>Pseudomonadati</taxon>
        <taxon>Pseudomonadota</taxon>
        <taxon>Gammaproteobacteria</taxon>
        <taxon>Enterobacterales</taxon>
        <taxon>Erwiniaceae</taxon>
        <taxon>Winslowiella</taxon>
    </lineage>
</organism>
<feature type="region of interest" description="Disordered" evidence="1">
    <location>
        <begin position="71"/>
        <end position="95"/>
    </location>
</feature>
<evidence type="ECO:0000313" key="3">
    <source>
        <dbReference type="EMBL" id="MBP2168258.1"/>
    </source>
</evidence>
<dbReference type="Proteomes" id="UP001195624">
    <property type="component" value="Unassembled WGS sequence"/>
</dbReference>